<reference evidence="2 3" key="1">
    <citation type="journal article" date="2009" name="Appl. Environ. Microbiol.">
        <title>Genomic analysis of 'Elusimicrobium minutum,' the first cultivated representative of the phylum 'Elusimicrobia' (formerly termite group 1).</title>
        <authorList>
            <person name="Herlemann D.P.R."/>
            <person name="Geissinger O."/>
            <person name="Ikeda-Ohtsubo W."/>
            <person name="Kunin V."/>
            <person name="Sun H."/>
            <person name="Lapidus A."/>
            <person name="Hugenholtz P."/>
            <person name="Brune A."/>
        </authorList>
    </citation>
    <scope>NUCLEOTIDE SEQUENCE [LARGE SCALE GENOMIC DNA]</scope>
    <source>
        <strain evidence="2 3">Pei191</strain>
    </source>
</reference>
<dbReference type="PROSITE" id="PS51257">
    <property type="entry name" value="PROKAR_LIPOPROTEIN"/>
    <property type="match status" value="1"/>
</dbReference>
<proteinExistence type="predicted"/>
<feature type="signal peptide" evidence="1">
    <location>
        <begin position="1"/>
        <end position="19"/>
    </location>
</feature>
<dbReference type="STRING" id="445932.Emin_0530"/>
<dbReference type="SUPFAM" id="SSF117070">
    <property type="entry name" value="LEA14-like"/>
    <property type="match status" value="1"/>
</dbReference>
<protein>
    <recommendedName>
        <fullName evidence="4">Late embryogenesis abundant protein LEA-2 subgroup domain-containing protein</fullName>
    </recommendedName>
</protein>
<dbReference type="KEGG" id="emi:Emin_0530"/>
<dbReference type="Proteomes" id="UP000001029">
    <property type="component" value="Chromosome"/>
</dbReference>
<dbReference type="OrthoDB" id="9866999at2"/>
<dbReference type="AlphaFoldDB" id="B2KCG4"/>
<evidence type="ECO:0000313" key="2">
    <source>
        <dbReference type="EMBL" id="ACC98085.1"/>
    </source>
</evidence>
<name>B2KCG4_ELUMP</name>
<dbReference type="EMBL" id="CP001055">
    <property type="protein sequence ID" value="ACC98085.1"/>
    <property type="molecule type" value="Genomic_DNA"/>
</dbReference>
<dbReference type="HOGENOM" id="CLU_1710396_0_0_0"/>
<dbReference type="Gene3D" id="2.60.40.1820">
    <property type="match status" value="1"/>
</dbReference>
<evidence type="ECO:0008006" key="4">
    <source>
        <dbReference type="Google" id="ProtNLM"/>
    </source>
</evidence>
<gene>
    <name evidence="2" type="ordered locus">Emin_0530</name>
</gene>
<sequence>MNKKLVILISLLIFSFACTGLQENYNMVKCKYDLVKVEPADFNINTISMNVAISIQNTSRTTAAAIKRFDGNFYVNDNSVSEIVFKDVRVEPGETKTAKSTLEIPINKLGKTLTGLVSMGSVSVDYQVRGTMYFETPLGDIPFPVTIYQSKKF</sequence>
<accession>B2KCG4</accession>
<evidence type="ECO:0000313" key="3">
    <source>
        <dbReference type="Proteomes" id="UP000001029"/>
    </source>
</evidence>
<keyword evidence="1" id="KW-0732">Signal</keyword>
<evidence type="ECO:0000256" key="1">
    <source>
        <dbReference type="SAM" id="SignalP"/>
    </source>
</evidence>
<organism evidence="2 3">
    <name type="scientific">Elusimicrobium minutum (strain Pei191)</name>
    <dbReference type="NCBI Taxonomy" id="445932"/>
    <lineage>
        <taxon>Bacteria</taxon>
        <taxon>Pseudomonadati</taxon>
        <taxon>Elusimicrobiota</taxon>
        <taxon>Elusimicrobia</taxon>
        <taxon>Elusimicrobiales</taxon>
        <taxon>Elusimicrobiaceae</taxon>
        <taxon>Elusimicrobium</taxon>
    </lineage>
</organism>
<dbReference type="RefSeq" id="WP_012414700.1">
    <property type="nucleotide sequence ID" value="NC_010644.1"/>
</dbReference>
<feature type="chain" id="PRO_5002777723" description="Late embryogenesis abundant protein LEA-2 subgroup domain-containing protein" evidence="1">
    <location>
        <begin position="20"/>
        <end position="153"/>
    </location>
</feature>
<keyword evidence="3" id="KW-1185">Reference proteome</keyword>